<dbReference type="InterPro" id="IPR012000">
    <property type="entry name" value="Thiamin_PyroP_enz_cen_dom"/>
</dbReference>
<evidence type="ECO:0000256" key="3">
    <source>
        <dbReference type="ARBA" id="ARBA00023052"/>
    </source>
</evidence>
<organism evidence="8 9">
    <name type="scientific">Rhodalgimonas zhirmunskyi</name>
    <dbReference type="NCBI Taxonomy" id="2964767"/>
    <lineage>
        <taxon>Bacteria</taxon>
        <taxon>Pseudomonadati</taxon>
        <taxon>Pseudomonadota</taxon>
        <taxon>Alphaproteobacteria</taxon>
        <taxon>Rhodobacterales</taxon>
        <taxon>Roseobacteraceae</taxon>
        <taxon>Rhodalgimonas</taxon>
    </lineage>
</organism>
<name>A0AAJ1UA35_9RHOB</name>
<evidence type="ECO:0000313" key="9">
    <source>
        <dbReference type="Proteomes" id="UP001227162"/>
    </source>
</evidence>
<dbReference type="GO" id="GO:0019752">
    <property type="term" value="P:carboxylic acid metabolic process"/>
    <property type="evidence" value="ECO:0007669"/>
    <property type="project" value="UniProtKB-ARBA"/>
</dbReference>
<evidence type="ECO:0000259" key="5">
    <source>
        <dbReference type="Pfam" id="PF00205"/>
    </source>
</evidence>
<dbReference type="InterPro" id="IPR000399">
    <property type="entry name" value="TPP-bd_CS"/>
</dbReference>
<dbReference type="GO" id="GO:0030976">
    <property type="term" value="F:thiamine pyrophosphate binding"/>
    <property type="evidence" value="ECO:0007669"/>
    <property type="project" value="InterPro"/>
</dbReference>
<gene>
    <name evidence="8" type="ORF">NOI20_07875</name>
</gene>
<dbReference type="GO" id="GO:0000287">
    <property type="term" value="F:magnesium ion binding"/>
    <property type="evidence" value="ECO:0007669"/>
    <property type="project" value="InterPro"/>
</dbReference>
<comment type="caution">
    <text evidence="8">The sequence shown here is derived from an EMBL/GenBank/DDBJ whole genome shotgun (WGS) entry which is preliminary data.</text>
</comment>
<dbReference type="AlphaFoldDB" id="A0AAJ1UA35"/>
<keyword evidence="2" id="KW-0808">Transferase</keyword>
<evidence type="ECO:0000256" key="2">
    <source>
        <dbReference type="ARBA" id="ARBA00022679"/>
    </source>
</evidence>
<protein>
    <submittedName>
        <fullName evidence="8">Thiamine pyrophosphate-binding protein</fullName>
    </submittedName>
</protein>
<evidence type="ECO:0000256" key="4">
    <source>
        <dbReference type="RuleBase" id="RU362132"/>
    </source>
</evidence>
<dbReference type="Gene3D" id="3.40.50.970">
    <property type="match status" value="2"/>
</dbReference>
<dbReference type="PANTHER" id="PTHR42981">
    <property type="entry name" value="PYRUVATE DEHYDROGENASE [UBIQUINONE]"/>
    <property type="match status" value="1"/>
</dbReference>
<dbReference type="GO" id="GO:0016740">
    <property type="term" value="F:transferase activity"/>
    <property type="evidence" value="ECO:0007669"/>
    <property type="project" value="UniProtKB-KW"/>
</dbReference>
<keyword evidence="9" id="KW-1185">Reference proteome</keyword>
<dbReference type="Pfam" id="PF02776">
    <property type="entry name" value="TPP_enzyme_N"/>
    <property type="match status" value="1"/>
</dbReference>
<dbReference type="RefSeq" id="WP_317625645.1">
    <property type="nucleotide sequence ID" value="NZ_JANFFA010000002.1"/>
</dbReference>
<dbReference type="Gene3D" id="3.40.50.1220">
    <property type="entry name" value="TPP-binding domain"/>
    <property type="match status" value="1"/>
</dbReference>
<dbReference type="Proteomes" id="UP001227162">
    <property type="component" value="Unassembled WGS sequence"/>
</dbReference>
<accession>A0AAJ1UA35</accession>
<dbReference type="Pfam" id="PF00205">
    <property type="entry name" value="TPP_enzyme_M"/>
    <property type="match status" value="1"/>
</dbReference>
<dbReference type="InterPro" id="IPR012001">
    <property type="entry name" value="Thiamin_PyroP_enz_TPP-bd_dom"/>
</dbReference>
<dbReference type="CDD" id="cd07039">
    <property type="entry name" value="TPP_PYR_POX"/>
    <property type="match status" value="1"/>
</dbReference>
<dbReference type="InterPro" id="IPR047211">
    <property type="entry name" value="POXB-like"/>
</dbReference>
<feature type="domain" description="Thiamine pyrophosphate enzyme TPP-binding" evidence="6">
    <location>
        <begin position="378"/>
        <end position="524"/>
    </location>
</feature>
<dbReference type="InterPro" id="IPR047210">
    <property type="entry name" value="TPP_PYR_POXB-like"/>
</dbReference>
<comment type="similarity">
    <text evidence="1 4">Belongs to the TPP enzyme family.</text>
</comment>
<evidence type="ECO:0000256" key="1">
    <source>
        <dbReference type="ARBA" id="ARBA00007812"/>
    </source>
</evidence>
<evidence type="ECO:0000259" key="6">
    <source>
        <dbReference type="Pfam" id="PF02775"/>
    </source>
</evidence>
<evidence type="ECO:0000313" key="8">
    <source>
        <dbReference type="EMBL" id="MDQ2094023.1"/>
    </source>
</evidence>
<sequence>MSKTVSEVVVDALEQAGAKRVYGIVGDTINHFTDAVRSSSLEWIHVRHEEVGALAAGGESYMTGELSICAGTTGPGSLHFVNGIFESHRNGAPVVMIASNIDRAEAGLNFPQEVDQKKIYEQASVFCEAISHPDQARRIVVQAAQAALTKRGVAVVIVNGDMFKETAPDELPWAVHRADPIVRPSEDEIETLAALVEEAEKITIYAGIGARGAERQVKALAEHLGAPVAHTTRSKEFIEPDMPNNVGMTGILGNKAGMEAVAGCDLLLCLGSDFAYTQFYPEGAKIVQVDVDPTHLGRRSPIHLGLVGDVGDTIDSLLPKIGKRAPGKHLSRAQAQYRKDIEGYRDSAQSKDPTLIHPQHLTRCLDEMAARDAVFTADGGSPMVWLLRHLSANGERRFLTSLLHGTMANAYPQAMGIQLAFPGRQVIALCGDGGMTMLMGDLLTLVQEEIPVKLLIFNNASLGFVEMEQRVEGLLDSYTGLKNPDFGAMARSIGMQGARVECADDLEGAMRDWLDATGPALLDVKVSRMELVMPPKIEAGQVASTALFGMKAVLNGRGDEVIDLLRDNFLR</sequence>
<dbReference type="PROSITE" id="PS00187">
    <property type="entry name" value="TPP_ENZYMES"/>
    <property type="match status" value="1"/>
</dbReference>
<dbReference type="InterPro" id="IPR029035">
    <property type="entry name" value="DHS-like_NAD/FAD-binding_dom"/>
</dbReference>
<dbReference type="SUPFAM" id="SSF52467">
    <property type="entry name" value="DHS-like NAD/FAD-binding domain"/>
    <property type="match status" value="1"/>
</dbReference>
<evidence type="ECO:0000259" key="7">
    <source>
        <dbReference type="Pfam" id="PF02776"/>
    </source>
</evidence>
<feature type="domain" description="Thiamine pyrophosphate enzyme N-terminal TPP-binding" evidence="7">
    <location>
        <begin position="4"/>
        <end position="119"/>
    </location>
</feature>
<keyword evidence="3 4" id="KW-0786">Thiamine pyrophosphate</keyword>
<dbReference type="Pfam" id="PF02775">
    <property type="entry name" value="TPP_enzyme_C"/>
    <property type="match status" value="1"/>
</dbReference>
<dbReference type="CDD" id="cd02014">
    <property type="entry name" value="TPP_POX"/>
    <property type="match status" value="1"/>
</dbReference>
<dbReference type="InterPro" id="IPR011766">
    <property type="entry name" value="TPP_enzyme_TPP-bd"/>
</dbReference>
<dbReference type="InterPro" id="IPR029061">
    <property type="entry name" value="THDP-binding"/>
</dbReference>
<feature type="domain" description="Thiamine pyrophosphate enzyme central" evidence="5">
    <location>
        <begin position="189"/>
        <end position="317"/>
    </location>
</feature>
<dbReference type="EMBL" id="JANFFA010000002">
    <property type="protein sequence ID" value="MDQ2094023.1"/>
    <property type="molecule type" value="Genomic_DNA"/>
</dbReference>
<dbReference type="SUPFAM" id="SSF52518">
    <property type="entry name" value="Thiamin diphosphate-binding fold (THDP-binding)"/>
    <property type="match status" value="2"/>
</dbReference>
<dbReference type="InterPro" id="IPR047212">
    <property type="entry name" value="TPP_POXB-like"/>
</dbReference>
<reference evidence="8" key="1">
    <citation type="submission" date="2022-07" db="EMBL/GenBank/DDBJ databases">
        <authorList>
            <person name="Otstavnykh N."/>
            <person name="Isaeva M."/>
            <person name="Bystritskaya E."/>
        </authorList>
    </citation>
    <scope>NUCLEOTIDE SEQUENCE</scope>
    <source>
        <strain evidence="8">10Alg 79</strain>
    </source>
</reference>
<dbReference type="PANTHER" id="PTHR42981:SF2">
    <property type="entry name" value="PYRUVATE DEHYDROGENASE [UBIQUINONE]"/>
    <property type="match status" value="1"/>
</dbReference>
<reference evidence="8" key="2">
    <citation type="submission" date="2023-04" db="EMBL/GenBank/DDBJ databases">
        <title>'Rhodoalgimonas zhirmunskyi' gen. nov., isolated from a red alga.</title>
        <authorList>
            <person name="Nedashkovskaya O.I."/>
            <person name="Otstavnykh N.Y."/>
            <person name="Bystritskaya E.P."/>
            <person name="Balabanova L.A."/>
            <person name="Isaeva M.P."/>
        </authorList>
    </citation>
    <scope>NUCLEOTIDE SEQUENCE</scope>
    <source>
        <strain evidence="8">10Alg 79</strain>
    </source>
</reference>
<proteinExistence type="inferred from homology"/>